<protein>
    <submittedName>
        <fullName evidence="2">Type VI secretion system-associated protein TagF</fullName>
    </submittedName>
</protein>
<dbReference type="InterPro" id="IPR038225">
    <property type="entry name" value="TagF_sf"/>
</dbReference>
<accession>A0A549TFL0</accession>
<comment type="caution">
    <text evidence="2">The sequence shown here is derived from an EMBL/GenBank/DDBJ whole genome shotgun (WGS) entry which is preliminary data.</text>
</comment>
<dbReference type="Gene3D" id="3.60.40.10">
    <property type="entry name" value="PPM-type phosphatase domain"/>
    <property type="match status" value="1"/>
</dbReference>
<name>A0A549TFL0_9HYPH</name>
<dbReference type="InterPro" id="IPR001932">
    <property type="entry name" value="PPM-type_phosphatase-like_dom"/>
</dbReference>
<dbReference type="SUPFAM" id="SSF81606">
    <property type="entry name" value="PP2C-like"/>
    <property type="match status" value="1"/>
</dbReference>
<sequence length="471" mass="52041">MSGAFLMAMQDRSTRAIPTREADRIGFFGKLPTHGDFVGWGVPVELQRLLQDWLQQGLQLLHDRLGDAWSSAFKATPPWRFIVEEGLWSDPALAGVFLPSTDRVGRAFPLVIISQIHAATDHPFQLYKDESWFTAVEAIGESSLRRDFQLEDFTAALQKLRRLRPFDPPEEALNASRGRTRETLWWSVATASGIAEGFRRSGPPQAEDVLRLVPPHHMPAQGAVARRLEPKVHHDPTNAPLETKKERPLVQWRHAFHTHPGTRQRRNCDALLTSDTAGLFAVADGLGDTAGAAEAARLALHLAGQTVLNGPVEARLQEVKGKLGQANSLLRSRKAPSSETSADAASLVALVVDQHSFAVLWSGDSRCYLLRDGMLRCLTRDHIQIGMKRSLSRAVGLHPTFHCETAMEDLREKDCFLLCSAPLSRVLPERFIAGIMETETLSEVPRSLIENALVAGCPDNLSSLVVHVEPC</sequence>
<dbReference type="InterPro" id="IPR036457">
    <property type="entry name" value="PPM-type-like_dom_sf"/>
</dbReference>
<evidence type="ECO:0000259" key="1">
    <source>
        <dbReference type="PROSITE" id="PS51746"/>
    </source>
</evidence>
<proteinExistence type="predicted"/>
<dbReference type="Proteomes" id="UP000316801">
    <property type="component" value="Unassembled WGS sequence"/>
</dbReference>
<dbReference type="Pfam" id="PF13672">
    <property type="entry name" value="PP2C_2"/>
    <property type="match status" value="1"/>
</dbReference>
<dbReference type="SMART" id="SM00331">
    <property type="entry name" value="PP2C_SIG"/>
    <property type="match status" value="1"/>
</dbReference>
<feature type="domain" description="PPM-type phosphatase" evidence="1">
    <location>
        <begin position="253"/>
        <end position="468"/>
    </location>
</feature>
<gene>
    <name evidence="2" type="primary">tagF</name>
    <name evidence="2" type="ORF">FNA46_05115</name>
</gene>
<dbReference type="Pfam" id="PF09867">
    <property type="entry name" value="TagF_N"/>
    <property type="match status" value="1"/>
</dbReference>
<reference evidence="2 3" key="1">
    <citation type="submission" date="2019-07" db="EMBL/GenBank/DDBJ databases">
        <title>Ln-dependent methylotrophs.</title>
        <authorList>
            <person name="Tani A."/>
        </authorList>
    </citation>
    <scope>NUCLEOTIDE SEQUENCE [LARGE SCALE GENOMIC DNA]</scope>
    <source>
        <strain evidence="2 3">SM12</strain>
    </source>
</reference>
<evidence type="ECO:0000313" key="3">
    <source>
        <dbReference type="Proteomes" id="UP000316801"/>
    </source>
</evidence>
<dbReference type="AlphaFoldDB" id="A0A549TFL0"/>
<dbReference type="SMART" id="SM00332">
    <property type="entry name" value="PP2Cc"/>
    <property type="match status" value="1"/>
</dbReference>
<dbReference type="Gene3D" id="3.40.1730.10">
    <property type="entry name" value="pa0076 domain"/>
    <property type="match status" value="1"/>
</dbReference>
<dbReference type="EMBL" id="VJMG01000010">
    <property type="protein sequence ID" value="TRL41317.1"/>
    <property type="molecule type" value="Genomic_DNA"/>
</dbReference>
<dbReference type="NCBIfam" id="TIGR03373">
    <property type="entry name" value="VI_minor_4"/>
    <property type="match status" value="1"/>
</dbReference>
<dbReference type="PROSITE" id="PS51746">
    <property type="entry name" value="PPM_2"/>
    <property type="match status" value="1"/>
</dbReference>
<dbReference type="InterPro" id="IPR017748">
    <property type="entry name" value="TagF"/>
</dbReference>
<organism evidence="2 3">
    <name type="scientific">Rhizobium straminoryzae</name>
    <dbReference type="NCBI Taxonomy" id="1387186"/>
    <lineage>
        <taxon>Bacteria</taxon>
        <taxon>Pseudomonadati</taxon>
        <taxon>Pseudomonadota</taxon>
        <taxon>Alphaproteobacteria</taxon>
        <taxon>Hyphomicrobiales</taxon>
        <taxon>Rhizobiaceae</taxon>
        <taxon>Rhizobium/Agrobacterium group</taxon>
        <taxon>Rhizobium</taxon>
    </lineage>
</organism>
<evidence type="ECO:0000313" key="2">
    <source>
        <dbReference type="EMBL" id="TRL41317.1"/>
    </source>
</evidence>
<keyword evidence="3" id="KW-1185">Reference proteome</keyword>